<evidence type="ECO:0000313" key="2">
    <source>
        <dbReference type="EMBL" id="PNT66713.1"/>
    </source>
</evidence>
<accession>A0A2K2CXF4</accession>
<gene>
    <name evidence="2" type="ORF">BRADI_3g16051v3</name>
</gene>
<dbReference type="Proteomes" id="UP000008810">
    <property type="component" value="Chromosome 3"/>
</dbReference>
<name>A0A2K2CXF4_BRADI</name>
<dbReference type="EnsemblPlants" id="PNT66713">
    <property type="protein sequence ID" value="PNT66713"/>
    <property type="gene ID" value="BRADI_3g16051v3"/>
</dbReference>
<reference evidence="2 3" key="1">
    <citation type="journal article" date="2010" name="Nature">
        <title>Genome sequencing and analysis of the model grass Brachypodium distachyon.</title>
        <authorList>
            <consortium name="International Brachypodium Initiative"/>
        </authorList>
    </citation>
    <scope>NUCLEOTIDE SEQUENCE [LARGE SCALE GENOMIC DNA]</scope>
    <source>
        <strain evidence="2 3">Bd21</strain>
    </source>
</reference>
<proteinExistence type="predicted"/>
<feature type="region of interest" description="Disordered" evidence="1">
    <location>
        <begin position="1"/>
        <end position="22"/>
    </location>
</feature>
<evidence type="ECO:0008006" key="5">
    <source>
        <dbReference type="Google" id="ProtNLM"/>
    </source>
</evidence>
<evidence type="ECO:0000256" key="1">
    <source>
        <dbReference type="SAM" id="MobiDB-lite"/>
    </source>
</evidence>
<protein>
    <recommendedName>
        <fullName evidence="5">DUF834 domain-containing protein</fullName>
    </recommendedName>
</protein>
<dbReference type="EMBL" id="CM000882">
    <property type="protein sequence ID" value="PNT66713.1"/>
    <property type="molecule type" value="Genomic_DNA"/>
</dbReference>
<evidence type="ECO:0000313" key="3">
    <source>
        <dbReference type="EnsemblPlants" id="PNT66713"/>
    </source>
</evidence>
<feature type="region of interest" description="Disordered" evidence="1">
    <location>
        <begin position="43"/>
        <end position="75"/>
    </location>
</feature>
<reference evidence="2" key="2">
    <citation type="submission" date="2017-06" db="EMBL/GenBank/DDBJ databases">
        <title>WGS assembly of Brachypodium distachyon.</title>
        <authorList>
            <consortium name="The International Brachypodium Initiative"/>
            <person name="Lucas S."/>
            <person name="Harmon-Smith M."/>
            <person name="Lail K."/>
            <person name="Tice H."/>
            <person name="Grimwood J."/>
            <person name="Bruce D."/>
            <person name="Barry K."/>
            <person name="Shu S."/>
            <person name="Lindquist E."/>
            <person name="Wang M."/>
            <person name="Pitluck S."/>
            <person name="Vogel J.P."/>
            <person name="Garvin D.F."/>
            <person name="Mockler T.C."/>
            <person name="Schmutz J."/>
            <person name="Rokhsar D."/>
            <person name="Bevan M.W."/>
        </authorList>
    </citation>
    <scope>NUCLEOTIDE SEQUENCE</scope>
    <source>
        <strain evidence="2">Bd21</strain>
    </source>
</reference>
<keyword evidence="4" id="KW-1185">Reference proteome</keyword>
<dbReference type="AlphaFoldDB" id="A0A2K2CXF4"/>
<sequence length="134" mass="13840">MLREVATDAATGGQPDLAGDASSGGHVCYHRMPTMLQLAATDVASGGRRHGWPDLAGSGGVERGGQADDAATSGHRCCDWRPAMLHWLPRMRRAAEGGAAGEISLDPGKRNAVGHAMLRPDAGDASTGDLGLER</sequence>
<dbReference type="InParanoid" id="A0A2K2CXF4"/>
<feature type="region of interest" description="Disordered" evidence="1">
    <location>
        <begin position="114"/>
        <end position="134"/>
    </location>
</feature>
<organism evidence="2">
    <name type="scientific">Brachypodium distachyon</name>
    <name type="common">Purple false brome</name>
    <name type="synonym">Trachynia distachya</name>
    <dbReference type="NCBI Taxonomy" id="15368"/>
    <lineage>
        <taxon>Eukaryota</taxon>
        <taxon>Viridiplantae</taxon>
        <taxon>Streptophyta</taxon>
        <taxon>Embryophyta</taxon>
        <taxon>Tracheophyta</taxon>
        <taxon>Spermatophyta</taxon>
        <taxon>Magnoliopsida</taxon>
        <taxon>Liliopsida</taxon>
        <taxon>Poales</taxon>
        <taxon>Poaceae</taxon>
        <taxon>BOP clade</taxon>
        <taxon>Pooideae</taxon>
        <taxon>Stipodae</taxon>
        <taxon>Brachypodieae</taxon>
        <taxon>Brachypodium</taxon>
    </lineage>
</organism>
<dbReference type="Gramene" id="PNT66713">
    <property type="protein sequence ID" value="PNT66713"/>
    <property type="gene ID" value="BRADI_3g16051v3"/>
</dbReference>
<evidence type="ECO:0000313" key="4">
    <source>
        <dbReference type="Proteomes" id="UP000008810"/>
    </source>
</evidence>
<reference evidence="3" key="3">
    <citation type="submission" date="2018-08" db="UniProtKB">
        <authorList>
            <consortium name="EnsemblPlants"/>
        </authorList>
    </citation>
    <scope>IDENTIFICATION</scope>
    <source>
        <strain evidence="3">cv. Bd21</strain>
    </source>
</reference>